<dbReference type="Pfam" id="PF03065">
    <property type="entry name" value="Glyco_hydro_57"/>
    <property type="match status" value="1"/>
</dbReference>
<evidence type="ECO:0000256" key="3">
    <source>
        <dbReference type="RuleBase" id="RU361196"/>
    </source>
</evidence>
<name>A0A1F5VTV3_9BACT</name>
<evidence type="ECO:0000256" key="2">
    <source>
        <dbReference type="ARBA" id="ARBA00023277"/>
    </source>
</evidence>
<evidence type="ECO:0000313" key="5">
    <source>
        <dbReference type="EMBL" id="OGF66882.1"/>
    </source>
</evidence>
<dbReference type="GO" id="GO:0005975">
    <property type="term" value="P:carbohydrate metabolic process"/>
    <property type="evidence" value="ECO:0007669"/>
    <property type="project" value="InterPro"/>
</dbReference>
<dbReference type="GO" id="GO:0003824">
    <property type="term" value="F:catalytic activity"/>
    <property type="evidence" value="ECO:0007669"/>
    <property type="project" value="InterPro"/>
</dbReference>
<proteinExistence type="inferred from homology"/>
<accession>A0A1F5VTV3</accession>
<comment type="similarity">
    <text evidence="1 3">Belongs to the glycosyl hydrolase 57 family.</text>
</comment>
<evidence type="ECO:0000256" key="1">
    <source>
        <dbReference type="ARBA" id="ARBA00006821"/>
    </source>
</evidence>
<reference evidence="5 6" key="1">
    <citation type="journal article" date="2016" name="Nat. Commun.">
        <title>Thousands of microbial genomes shed light on interconnected biogeochemical processes in an aquifer system.</title>
        <authorList>
            <person name="Anantharaman K."/>
            <person name="Brown C.T."/>
            <person name="Hug L.A."/>
            <person name="Sharon I."/>
            <person name="Castelle C.J."/>
            <person name="Probst A.J."/>
            <person name="Thomas B.C."/>
            <person name="Singh A."/>
            <person name="Wilkins M.J."/>
            <person name="Karaoz U."/>
            <person name="Brodie E.L."/>
            <person name="Williams K.H."/>
            <person name="Hubbard S.S."/>
            <person name="Banfield J.F."/>
        </authorList>
    </citation>
    <scope>NUCLEOTIDE SEQUENCE [LARGE SCALE GENOMIC DNA]</scope>
</reference>
<keyword evidence="2 3" id="KW-0119">Carbohydrate metabolism</keyword>
<evidence type="ECO:0000313" key="6">
    <source>
        <dbReference type="Proteomes" id="UP000178943"/>
    </source>
</evidence>
<organism evidence="5 6">
    <name type="scientific">Candidatus Fischerbacteria bacterium RBG_13_37_8</name>
    <dbReference type="NCBI Taxonomy" id="1817863"/>
    <lineage>
        <taxon>Bacteria</taxon>
        <taxon>Candidatus Fischeribacteriota</taxon>
    </lineage>
</organism>
<dbReference type="SUPFAM" id="SSF88713">
    <property type="entry name" value="Glycoside hydrolase/deacetylase"/>
    <property type="match status" value="1"/>
</dbReference>
<sequence>MKTGRLKLIFFFHMHQPFYKNLLTGEYALPWARLHGLKDYYSMVAMLRKYPDIKINFNIVPSLILQLQDYIDGKAEDPYLVLSEKHAEELTDDEKLFILRNFFSANLKNFIYPFERYKDLLHRRGDEVTPDHLLKMLPKFSTQDFLDLQIWFRLAWLDEETKESPEIKTLFDRGRSFHETDKGTIAWKEKNILDAIIPEYKAAFERHQIELTASPFYHPIMPLIFNSRIAEKSSQRYKKFPPPFSYPQDLDAHLSKAVQYHEKIFGIKPAGTWPSEGSVSDDIIPYLVKHGFQYFASDEEILALSLGHQSLRDNNRELFDPSLLYRFYNVQIKEHSITGCFRDKILSDLISFFYQNMNPLDAANDFIGRLKKVNERWNKDYDPTIFIIMDGENAWEWYPQNGRTFFESLFTLIANNSWIQTVLIPDCLASETALPVLTRLHPGSWINHDYSIWIGHPEDNKAWTLLKTTRELIDANTNCTQQERTLAMESIYIAEGSDWFWWYGDEHSSEHDAVFDQLFRNHLTNVYTLLHQTPPEELSIPIKQPWRIERSDYIWRPTSFISPTIDGEITNYFEWLGAGEIKLSFLFSTHRPSQIPVKKILYGFDKEFLYFRLDLEENSNIDFLKGALKIHLYFAEPEKITFIVAHENNITAVRQLINEDNQPVVNNAKASIINILEIAIPKNKFNIEKDYHLKILFYEHNALFLELPPQTFLVISAAPQRLLTDWNV</sequence>
<dbReference type="STRING" id="1817863.A2Y62_01410"/>
<dbReference type="EMBL" id="MFGW01000079">
    <property type="protein sequence ID" value="OGF66882.1"/>
    <property type="molecule type" value="Genomic_DNA"/>
</dbReference>
<dbReference type="AlphaFoldDB" id="A0A1F5VTV3"/>
<dbReference type="Proteomes" id="UP000178943">
    <property type="component" value="Unassembled WGS sequence"/>
</dbReference>
<feature type="domain" description="Glycoside hydrolase family 57 N-terminal" evidence="4">
    <location>
        <begin position="9"/>
        <end position="426"/>
    </location>
</feature>
<evidence type="ECO:0000259" key="4">
    <source>
        <dbReference type="Pfam" id="PF03065"/>
    </source>
</evidence>
<dbReference type="InterPro" id="IPR004300">
    <property type="entry name" value="Glyco_hydro_57_N"/>
</dbReference>
<dbReference type="InterPro" id="IPR052046">
    <property type="entry name" value="GH57_Enzymes"/>
</dbReference>
<dbReference type="InterPro" id="IPR027291">
    <property type="entry name" value="Glyco_hydro_38_N_sf"/>
</dbReference>
<dbReference type="CDD" id="cd10796">
    <property type="entry name" value="GH57N_APU"/>
    <property type="match status" value="1"/>
</dbReference>
<protein>
    <recommendedName>
        <fullName evidence="4">Glycoside hydrolase family 57 N-terminal domain-containing protein</fullName>
    </recommendedName>
</protein>
<dbReference type="InterPro" id="IPR011330">
    <property type="entry name" value="Glyco_hydro/deAcase_b/a-brl"/>
</dbReference>
<gene>
    <name evidence="5" type="ORF">A2Y62_01410</name>
</gene>
<comment type="caution">
    <text evidence="5">The sequence shown here is derived from an EMBL/GenBank/DDBJ whole genome shotgun (WGS) entry which is preliminary data.</text>
</comment>
<dbReference type="PANTHER" id="PTHR36306">
    <property type="entry name" value="ALPHA-AMYLASE-RELATED-RELATED"/>
    <property type="match status" value="1"/>
</dbReference>
<dbReference type="Gene3D" id="3.20.110.10">
    <property type="entry name" value="Glycoside hydrolase 38, N terminal domain"/>
    <property type="match status" value="2"/>
</dbReference>
<dbReference type="PANTHER" id="PTHR36306:SF1">
    <property type="entry name" value="ALPHA-AMYLASE-RELATED"/>
    <property type="match status" value="1"/>
</dbReference>